<feature type="domain" description="HAMP" evidence="9">
    <location>
        <begin position="235"/>
        <end position="266"/>
    </location>
</feature>
<feature type="transmembrane region" description="Helical" evidence="7">
    <location>
        <begin position="6"/>
        <end position="28"/>
    </location>
</feature>
<dbReference type="InterPro" id="IPR036890">
    <property type="entry name" value="HATPase_C_sf"/>
</dbReference>
<dbReference type="PRINTS" id="PR00344">
    <property type="entry name" value="BCTRLSENSOR"/>
</dbReference>
<dbReference type="EMBL" id="UOFT01000075">
    <property type="protein sequence ID" value="VAW99064.1"/>
    <property type="molecule type" value="Genomic_DNA"/>
</dbReference>
<evidence type="ECO:0000259" key="9">
    <source>
        <dbReference type="PROSITE" id="PS50885"/>
    </source>
</evidence>
<dbReference type="SUPFAM" id="SSF55874">
    <property type="entry name" value="ATPase domain of HSP90 chaperone/DNA topoisomerase II/histidine kinase"/>
    <property type="match status" value="1"/>
</dbReference>
<dbReference type="Gene3D" id="3.30.565.10">
    <property type="entry name" value="Histidine kinase-like ATPase, C-terminal domain"/>
    <property type="match status" value="1"/>
</dbReference>
<sequence>MFKTLYSKLVVTLLVIVFVLAGIGFFALRYSSEMYQQEASQKLNRTLAKNMVAEERLLTKQGVNEKALKHLLHMLMVINPSIEIYLLDTRGDILSYHASSEKIKRKNVSLSPIKKFLSGDHVYPLMGDDPRNVGRQKVFSVARIPEKGKLEGYLYIVLAGENHDTVFEQIKNSYILSNSVVSLVLMFAFVLIVGLGIFALLTQRLKRLTDIIRNYSGISNSGENTEGDDKENQLTRYPVKNLQGDEVEQLGVQFNQMADRLDAQILKLKNNDNQRRELIANVSHDLRTPLATLQSYIETLSIKEPASQQEKKHYLEIALAQSKRLSTLVDELFELAKLDSCESVVYAEPFSLGELMHDIGQKFQLRAKDNNIELSVRCQDTSIWVHADIGMLQRVLENLIENALRHTPNGGKISLGFTAEGEQVLIKVADTGHGIPEDELEHIFDRFYRVDKSRTSVQEPHIDSNIVSINKLVNQSSGLGLAITKRILELHGSKIKVESIINKGTVFSFPMQVYAA</sequence>
<evidence type="ECO:0000256" key="5">
    <source>
        <dbReference type="ARBA" id="ARBA00022777"/>
    </source>
</evidence>
<evidence type="ECO:0000313" key="10">
    <source>
        <dbReference type="EMBL" id="VAW99064.1"/>
    </source>
</evidence>
<evidence type="ECO:0000256" key="6">
    <source>
        <dbReference type="ARBA" id="ARBA00023012"/>
    </source>
</evidence>
<gene>
    <name evidence="10" type="ORF">MNBD_GAMMA23-2368</name>
</gene>
<keyword evidence="5 10" id="KW-0418">Kinase</keyword>
<dbReference type="GO" id="GO:0000155">
    <property type="term" value="F:phosphorelay sensor kinase activity"/>
    <property type="evidence" value="ECO:0007669"/>
    <property type="project" value="InterPro"/>
</dbReference>
<evidence type="ECO:0000256" key="1">
    <source>
        <dbReference type="ARBA" id="ARBA00000085"/>
    </source>
</evidence>
<keyword evidence="4" id="KW-0808">Transferase</keyword>
<keyword evidence="3" id="KW-0597">Phosphoprotein</keyword>
<dbReference type="CDD" id="cd00082">
    <property type="entry name" value="HisKA"/>
    <property type="match status" value="1"/>
</dbReference>
<keyword evidence="7" id="KW-1133">Transmembrane helix</keyword>
<dbReference type="PANTHER" id="PTHR45453:SF1">
    <property type="entry name" value="PHOSPHATE REGULON SENSOR PROTEIN PHOR"/>
    <property type="match status" value="1"/>
</dbReference>
<dbReference type="InterPro" id="IPR003660">
    <property type="entry name" value="HAMP_dom"/>
</dbReference>
<dbReference type="Gene3D" id="1.10.287.130">
    <property type="match status" value="1"/>
</dbReference>
<accession>A0A3B1AYD2</accession>
<dbReference type="Gene3D" id="6.10.340.10">
    <property type="match status" value="1"/>
</dbReference>
<reference evidence="10" key="1">
    <citation type="submission" date="2018-06" db="EMBL/GenBank/DDBJ databases">
        <authorList>
            <person name="Zhirakovskaya E."/>
        </authorList>
    </citation>
    <scope>NUCLEOTIDE SEQUENCE</scope>
</reference>
<evidence type="ECO:0000256" key="2">
    <source>
        <dbReference type="ARBA" id="ARBA00012438"/>
    </source>
</evidence>
<evidence type="ECO:0000259" key="8">
    <source>
        <dbReference type="PROSITE" id="PS50109"/>
    </source>
</evidence>
<dbReference type="InterPro" id="IPR004358">
    <property type="entry name" value="Sig_transdc_His_kin-like_C"/>
</dbReference>
<dbReference type="FunFam" id="1.10.287.130:FF:000001">
    <property type="entry name" value="Two-component sensor histidine kinase"/>
    <property type="match status" value="1"/>
</dbReference>
<dbReference type="GO" id="GO:0016036">
    <property type="term" value="P:cellular response to phosphate starvation"/>
    <property type="evidence" value="ECO:0007669"/>
    <property type="project" value="TreeGrafter"/>
</dbReference>
<dbReference type="CDD" id="cd00075">
    <property type="entry name" value="HATPase"/>
    <property type="match status" value="1"/>
</dbReference>
<name>A0A3B1AYD2_9ZZZZ</name>
<evidence type="ECO:0000256" key="7">
    <source>
        <dbReference type="SAM" id="Phobius"/>
    </source>
</evidence>
<dbReference type="SMART" id="SM00304">
    <property type="entry name" value="HAMP"/>
    <property type="match status" value="1"/>
</dbReference>
<dbReference type="PROSITE" id="PS50885">
    <property type="entry name" value="HAMP"/>
    <property type="match status" value="1"/>
</dbReference>
<dbReference type="EC" id="2.7.13.3" evidence="2"/>
<dbReference type="SMART" id="SM00388">
    <property type="entry name" value="HisKA"/>
    <property type="match status" value="1"/>
</dbReference>
<feature type="domain" description="Histidine kinase" evidence="8">
    <location>
        <begin position="281"/>
        <end position="515"/>
    </location>
</feature>
<dbReference type="Pfam" id="PF02518">
    <property type="entry name" value="HATPase_c"/>
    <property type="match status" value="1"/>
</dbReference>
<feature type="transmembrane region" description="Helical" evidence="7">
    <location>
        <begin position="180"/>
        <end position="201"/>
    </location>
</feature>
<organism evidence="10">
    <name type="scientific">hydrothermal vent metagenome</name>
    <dbReference type="NCBI Taxonomy" id="652676"/>
    <lineage>
        <taxon>unclassified sequences</taxon>
        <taxon>metagenomes</taxon>
        <taxon>ecological metagenomes</taxon>
    </lineage>
</organism>
<dbReference type="InterPro" id="IPR003594">
    <property type="entry name" value="HATPase_dom"/>
</dbReference>
<dbReference type="InterPro" id="IPR050351">
    <property type="entry name" value="BphY/WalK/GraS-like"/>
</dbReference>
<dbReference type="SUPFAM" id="SSF47384">
    <property type="entry name" value="Homodimeric domain of signal transducing histidine kinase"/>
    <property type="match status" value="1"/>
</dbReference>
<dbReference type="InterPro" id="IPR005467">
    <property type="entry name" value="His_kinase_dom"/>
</dbReference>
<dbReference type="PROSITE" id="PS50109">
    <property type="entry name" value="HIS_KIN"/>
    <property type="match status" value="1"/>
</dbReference>
<comment type="catalytic activity">
    <reaction evidence="1">
        <text>ATP + protein L-histidine = ADP + protein N-phospho-L-histidine.</text>
        <dbReference type="EC" id="2.7.13.3"/>
    </reaction>
</comment>
<dbReference type="InterPro" id="IPR036097">
    <property type="entry name" value="HisK_dim/P_sf"/>
</dbReference>
<keyword evidence="7" id="KW-0472">Membrane</keyword>
<dbReference type="GO" id="GO:0005886">
    <property type="term" value="C:plasma membrane"/>
    <property type="evidence" value="ECO:0007669"/>
    <property type="project" value="TreeGrafter"/>
</dbReference>
<evidence type="ECO:0000256" key="4">
    <source>
        <dbReference type="ARBA" id="ARBA00022679"/>
    </source>
</evidence>
<proteinExistence type="predicted"/>
<dbReference type="InterPro" id="IPR003661">
    <property type="entry name" value="HisK_dim/P_dom"/>
</dbReference>
<dbReference type="CDD" id="cd06225">
    <property type="entry name" value="HAMP"/>
    <property type="match status" value="1"/>
</dbReference>
<keyword evidence="6" id="KW-0902">Two-component regulatory system</keyword>
<evidence type="ECO:0000256" key="3">
    <source>
        <dbReference type="ARBA" id="ARBA00022553"/>
    </source>
</evidence>
<dbReference type="SMART" id="SM00387">
    <property type="entry name" value="HATPase_c"/>
    <property type="match status" value="1"/>
</dbReference>
<dbReference type="GO" id="GO:0004721">
    <property type="term" value="F:phosphoprotein phosphatase activity"/>
    <property type="evidence" value="ECO:0007669"/>
    <property type="project" value="TreeGrafter"/>
</dbReference>
<keyword evidence="7" id="KW-0812">Transmembrane</keyword>
<dbReference type="PANTHER" id="PTHR45453">
    <property type="entry name" value="PHOSPHATE REGULON SENSOR PROTEIN PHOR"/>
    <property type="match status" value="1"/>
</dbReference>
<dbReference type="AlphaFoldDB" id="A0A3B1AYD2"/>
<dbReference type="Pfam" id="PF00512">
    <property type="entry name" value="HisKA"/>
    <property type="match status" value="1"/>
</dbReference>
<protein>
    <recommendedName>
        <fullName evidence="2">histidine kinase</fullName>
        <ecNumber evidence="2">2.7.13.3</ecNumber>
    </recommendedName>
</protein>